<feature type="compositionally biased region" description="Low complexity" evidence="2">
    <location>
        <begin position="1"/>
        <end position="13"/>
    </location>
</feature>
<dbReference type="SUPFAM" id="SSF55874">
    <property type="entry name" value="ATPase domain of HSP90 chaperone/DNA topoisomerase II/histidine kinase"/>
    <property type="match status" value="1"/>
</dbReference>
<dbReference type="Proteomes" id="UP000477083">
    <property type="component" value="Unassembled WGS sequence"/>
</dbReference>
<proteinExistence type="predicted"/>
<keyword evidence="1" id="KW-0723">Serine/threonine-protein kinase</keyword>
<dbReference type="Pfam" id="PF13581">
    <property type="entry name" value="HATPase_c_2"/>
    <property type="match status" value="1"/>
</dbReference>
<sequence>MAADPAAGGPQRRAAARHPPLPGPDADLNLVLEADPLSVRHVLRVMQTRLAAELSTSAAGSLEIVLAEILNNIVKHAYRGEGGRIDLAIASGPGALLCRVSDQGRAMPGGVLPDPARMPPGLAIEDLPEGGFGWRMVRDLAQDLHYRRHRGSNILRFRMALD</sequence>
<organism evidence="4 5">
    <name type="scientific">Frigidibacter albus</name>
    <dbReference type="NCBI Taxonomy" id="1465486"/>
    <lineage>
        <taxon>Bacteria</taxon>
        <taxon>Pseudomonadati</taxon>
        <taxon>Pseudomonadota</taxon>
        <taxon>Alphaproteobacteria</taxon>
        <taxon>Rhodobacterales</taxon>
        <taxon>Paracoccaceae</taxon>
        <taxon>Frigidibacter</taxon>
    </lineage>
</organism>
<keyword evidence="1" id="KW-0808">Transferase</keyword>
<dbReference type="AlphaFoldDB" id="A0A6L8VLD6"/>
<reference evidence="4 5" key="1">
    <citation type="submission" date="2020-01" db="EMBL/GenBank/DDBJ databases">
        <title>Frigidibacter albus SP32T (=CGMCC 1.13995T).</title>
        <authorList>
            <person name="Liao X."/>
        </authorList>
    </citation>
    <scope>NUCLEOTIDE SEQUENCE [LARGE SCALE GENOMIC DNA]</scope>
    <source>
        <strain evidence="4 5">SP32</strain>
    </source>
</reference>
<evidence type="ECO:0000313" key="4">
    <source>
        <dbReference type="EMBL" id="MZQ91023.1"/>
    </source>
</evidence>
<protein>
    <submittedName>
        <fullName evidence="4">ATP-binding protein</fullName>
    </submittedName>
</protein>
<feature type="region of interest" description="Disordered" evidence="2">
    <location>
        <begin position="1"/>
        <end position="22"/>
    </location>
</feature>
<dbReference type="InterPro" id="IPR036890">
    <property type="entry name" value="HATPase_C_sf"/>
</dbReference>
<keyword evidence="4" id="KW-0547">Nucleotide-binding</keyword>
<dbReference type="Gene3D" id="3.30.565.10">
    <property type="entry name" value="Histidine kinase-like ATPase, C-terminal domain"/>
    <property type="match status" value="1"/>
</dbReference>
<dbReference type="CDD" id="cd16936">
    <property type="entry name" value="HATPase_RsbW-like"/>
    <property type="match status" value="1"/>
</dbReference>
<comment type="caution">
    <text evidence="4">The sequence shown here is derived from an EMBL/GenBank/DDBJ whole genome shotgun (WGS) entry which is preliminary data.</text>
</comment>
<dbReference type="InterPro" id="IPR003594">
    <property type="entry name" value="HATPase_dom"/>
</dbReference>
<dbReference type="InterPro" id="IPR050267">
    <property type="entry name" value="Anti-sigma-factor_SerPK"/>
</dbReference>
<dbReference type="PANTHER" id="PTHR35526">
    <property type="entry name" value="ANTI-SIGMA-F FACTOR RSBW-RELATED"/>
    <property type="match status" value="1"/>
</dbReference>
<dbReference type="OrthoDB" id="9792240at2"/>
<gene>
    <name evidence="4" type="ORF">GS660_18170</name>
</gene>
<dbReference type="GO" id="GO:0004674">
    <property type="term" value="F:protein serine/threonine kinase activity"/>
    <property type="evidence" value="ECO:0007669"/>
    <property type="project" value="UniProtKB-KW"/>
</dbReference>
<evidence type="ECO:0000313" key="5">
    <source>
        <dbReference type="Proteomes" id="UP000477083"/>
    </source>
</evidence>
<evidence type="ECO:0000259" key="3">
    <source>
        <dbReference type="Pfam" id="PF13581"/>
    </source>
</evidence>
<feature type="domain" description="Histidine kinase/HSP90-like ATPase" evidence="3">
    <location>
        <begin position="33"/>
        <end position="158"/>
    </location>
</feature>
<evidence type="ECO:0000256" key="1">
    <source>
        <dbReference type="ARBA" id="ARBA00022527"/>
    </source>
</evidence>
<dbReference type="RefSeq" id="WP_161348403.1">
    <property type="nucleotide sequence ID" value="NZ_BMGW01000014.1"/>
</dbReference>
<keyword evidence="5" id="KW-1185">Reference proteome</keyword>
<keyword evidence="4" id="KW-0067">ATP-binding</keyword>
<name>A0A6L8VLD6_9RHOB</name>
<evidence type="ECO:0000256" key="2">
    <source>
        <dbReference type="SAM" id="MobiDB-lite"/>
    </source>
</evidence>
<dbReference type="GO" id="GO:0005524">
    <property type="term" value="F:ATP binding"/>
    <property type="evidence" value="ECO:0007669"/>
    <property type="project" value="UniProtKB-KW"/>
</dbReference>
<accession>A0A6L8VLD6</accession>
<dbReference type="EMBL" id="WWNR01000014">
    <property type="protein sequence ID" value="MZQ91023.1"/>
    <property type="molecule type" value="Genomic_DNA"/>
</dbReference>
<keyword evidence="1" id="KW-0418">Kinase</keyword>